<gene>
    <name evidence="1" type="ORF">EN45_098040</name>
</gene>
<protein>
    <submittedName>
        <fullName evidence="1">Uncharacterized protein</fullName>
    </submittedName>
</protein>
<dbReference type="Proteomes" id="UP000076449">
    <property type="component" value="Chromosome III"/>
</dbReference>
<sequence>MLPRSPRGRPIESSSTARSLLMPVRDYAEPVDTDTELSAAARIERWAREMRVTLGDAELTDTDEIDIGDVSLSTQSYTQPITETPAEPLFSFTLPR</sequence>
<accession>A0A167R6F1</accession>
<evidence type="ECO:0000313" key="1">
    <source>
        <dbReference type="EMBL" id="KZN85614.1"/>
    </source>
</evidence>
<dbReference type="AlphaFoldDB" id="A0A167R6F1"/>
<name>A0A167R6F1_PENCH</name>
<organism evidence="1">
    <name type="scientific">Penicillium chrysogenum</name>
    <name type="common">Penicillium notatum</name>
    <dbReference type="NCBI Taxonomy" id="5076"/>
    <lineage>
        <taxon>Eukaryota</taxon>
        <taxon>Fungi</taxon>
        <taxon>Dikarya</taxon>
        <taxon>Ascomycota</taxon>
        <taxon>Pezizomycotina</taxon>
        <taxon>Eurotiomycetes</taxon>
        <taxon>Eurotiomycetidae</taxon>
        <taxon>Eurotiales</taxon>
        <taxon>Aspergillaceae</taxon>
        <taxon>Penicillium</taxon>
        <taxon>Penicillium chrysogenum species complex</taxon>
    </lineage>
</organism>
<reference evidence="1" key="1">
    <citation type="journal article" date="2014" name="Genome Announc.">
        <title>Complete sequencing and chromosome-scale genome assembly of the industrial progenitor strain P2niaD18 from the penicillin producer Penicillium chrysogenum.</title>
        <authorList>
            <person name="Specht T."/>
            <person name="Dahlmann T.A."/>
            <person name="Zadra I."/>
            <person name="Kurnsteiner H."/>
            <person name="Kuck U."/>
        </authorList>
    </citation>
    <scope>NUCLEOTIDE SEQUENCE [LARGE SCALE GENOMIC DNA]</scope>
    <source>
        <strain evidence="1">P2niaD18</strain>
    </source>
</reference>
<dbReference type="EMBL" id="CM002800">
    <property type="protein sequence ID" value="KZN85614.1"/>
    <property type="molecule type" value="Genomic_DNA"/>
</dbReference>
<proteinExistence type="predicted"/>